<gene>
    <name evidence="7" type="ORF">DFR61_11924</name>
    <name evidence="6" type="ORF">NCTC10597_00123</name>
</gene>
<dbReference type="SUPFAM" id="SSF51905">
    <property type="entry name" value="FAD/NAD(P)-binding domain"/>
    <property type="match status" value="1"/>
</dbReference>
<feature type="domain" description="FAD-binding" evidence="5">
    <location>
        <begin position="8"/>
        <end position="341"/>
    </location>
</feature>
<comment type="caution">
    <text evidence="6">The sequence shown here is derived from an EMBL/GenBank/DDBJ whole genome shotgun (WGS) entry which is preliminary data.</text>
</comment>
<dbReference type="NCBIfam" id="NF005243">
    <property type="entry name" value="PRK06753.1"/>
    <property type="match status" value="1"/>
</dbReference>
<evidence type="ECO:0000256" key="2">
    <source>
        <dbReference type="ARBA" id="ARBA00022630"/>
    </source>
</evidence>
<dbReference type="PRINTS" id="PR00420">
    <property type="entry name" value="RNGMNOXGNASE"/>
</dbReference>
<dbReference type="InterPro" id="IPR002938">
    <property type="entry name" value="FAD-bd"/>
</dbReference>
<organism evidence="6 8">
    <name type="scientific">Kurthia zopfii</name>
    <dbReference type="NCBI Taxonomy" id="1650"/>
    <lineage>
        <taxon>Bacteria</taxon>
        <taxon>Bacillati</taxon>
        <taxon>Bacillota</taxon>
        <taxon>Bacilli</taxon>
        <taxon>Bacillales</taxon>
        <taxon>Caryophanaceae</taxon>
        <taxon>Kurthia</taxon>
    </lineage>
</organism>
<dbReference type="EMBL" id="UGNP01000001">
    <property type="protein sequence ID" value="STX08464.1"/>
    <property type="molecule type" value="Genomic_DNA"/>
</dbReference>
<dbReference type="PANTHER" id="PTHR46496:SF1">
    <property type="entry name" value="ZEAXANTHIN EPOXIDASE, CHLOROPLASTIC"/>
    <property type="match status" value="1"/>
</dbReference>
<dbReference type="Proteomes" id="UP000294641">
    <property type="component" value="Unassembled WGS sequence"/>
</dbReference>
<dbReference type="GO" id="GO:0043731">
    <property type="term" value="F:6-hydroxynicotinate 3-monooxygenase activity"/>
    <property type="evidence" value="ECO:0007669"/>
    <property type="project" value="UniProtKB-EC"/>
</dbReference>
<accession>A0A8B4Q8K0</accession>
<evidence type="ECO:0000313" key="7">
    <source>
        <dbReference type="EMBL" id="TDR37788.1"/>
    </source>
</evidence>
<dbReference type="SUPFAM" id="SSF54373">
    <property type="entry name" value="FAD-linked reductases, C-terminal domain"/>
    <property type="match status" value="1"/>
</dbReference>
<dbReference type="GO" id="GO:0071949">
    <property type="term" value="F:FAD binding"/>
    <property type="evidence" value="ECO:0007669"/>
    <property type="project" value="InterPro"/>
</dbReference>
<reference evidence="6 8" key="1">
    <citation type="submission" date="2018-06" db="EMBL/GenBank/DDBJ databases">
        <authorList>
            <consortium name="Pathogen Informatics"/>
            <person name="Doyle S."/>
        </authorList>
    </citation>
    <scope>NUCLEOTIDE SEQUENCE [LARGE SCALE GENOMIC DNA]</scope>
    <source>
        <strain evidence="6 8">NCTC10597</strain>
    </source>
</reference>
<protein>
    <submittedName>
        <fullName evidence="7">2-polyprenyl-6-methoxyphenol hydroxylase-like FAD-dependent oxidoreductase</fullName>
    </submittedName>
    <submittedName>
        <fullName evidence="6">6-hydroxynicotinate 3-monooxygenase</fullName>
        <ecNumber evidence="6">1.14.13.114</ecNumber>
    </submittedName>
</protein>
<evidence type="ECO:0000313" key="6">
    <source>
        <dbReference type="EMBL" id="STX08464.1"/>
    </source>
</evidence>
<dbReference type="OrthoDB" id="9766816at2"/>
<keyword evidence="6" id="KW-0503">Monooxygenase</keyword>
<name>A0A8B4Q8K0_9BACL</name>
<evidence type="ECO:0000313" key="8">
    <source>
        <dbReference type="Proteomes" id="UP000254330"/>
    </source>
</evidence>
<dbReference type="Pfam" id="PF01494">
    <property type="entry name" value="FAD_binding_3"/>
    <property type="match status" value="1"/>
</dbReference>
<keyword evidence="4 6" id="KW-0560">Oxidoreductase</keyword>
<sequence>MIGGGSKMRIAIIGGGIGGLCTAYALLQKGIDVEVFEAAHSFKPIGAGIGIGSNAMQDLVDLGIGEEIYADGTILKTQEFYAGNGKLLNTIDFGALQKLYNQSNITIQRADLHRSLFQAIPAHLLHLNKKCIAVNQDDSNCQITFSDGNIVNFDYVIAADGIHSPIRQQLVPTSKPRFAGYMCWRGVAEITDQIEPNTSVEIWDTIGRFGYAPLKDGKVYWFACVNAAEKDIFLHGLEKEQIAHLFKDFPKQVGKIIQATEQATILHHDLYDLAPLKQFHFNRILLLGDAAHATTPNMGQGAGQAIEDALALSQMFDLHDSFEDAAAAYEQKRMPKTKKVTTLSRQIGSIAQWKNPVLAKARDVAFPFVPSSLLLKRLKFLFSK</sequence>
<evidence type="ECO:0000256" key="1">
    <source>
        <dbReference type="ARBA" id="ARBA00001974"/>
    </source>
</evidence>
<keyword evidence="9" id="KW-1185">Reference proteome</keyword>
<dbReference type="EC" id="1.14.13.114" evidence="6"/>
<proteinExistence type="predicted"/>
<dbReference type="Gene3D" id="3.50.50.60">
    <property type="entry name" value="FAD/NAD(P)-binding domain"/>
    <property type="match status" value="1"/>
</dbReference>
<comment type="cofactor">
    <cofactor evidence="1">
        <name>FAD</name>
        <dbReference type="ChEBI" id="CHEBI:57692"/>
    </cofactor>
</comment>
<dbReference type="PANTHER" id="PTHR46496">
    <property type="match status" value="1"/>
</dbReference>
<keyword evidence="2" id="KW-0285">Flavoprotein</keyword>
<evidence type="ECO:0000313" key="9">
    <source>
        <dbReference type="Proteomes" id="UP000294641"/>
    </source>
</evidence>
<dbReference type="InterPro" id="IPR036188">
    <property type="entry name" value="FAD/NAD-bd_sf"/>
</dbReference>
<dbReference type="AlphaFoldDB" id="A0A8B4Q8K0"/>
<evidence type="ECO:0000256" key="4">
    <source>
        <dbReference type="ARBA" id="ARBA00023002"/>
    </source>
</evidence>
<dbReference type="Proteomes" id="UP000254330">
    <property type="component" value="Unassembled WGS sequence"/>
</dbReference>
<keyword evidence="3" id="KW-0274">FAD</keyword>
<dbReference type="EMBL" id="SNZG01000019">
    <property type="protein sequence ID" value="TDR37788.1"/>
    <property type="molecule type" value="Genomic_DNA"/>
</dbReference>
<evidence type="ECO:0000256" key="3">
    <source>
        <dbReference type="ARBA" id="ARBA00022827"/>
    </source>
</evidence>
<reference evidence="7 9" key="2">
    <citation type="submission" date="2019-03" db="EMBL/GenBank/DDBJ databases">
        <title>Genomic Encyclopedia of Type Strains, Phase IV (KMG-IV): sequencing the most valuable type-strain genomes for metagenomic binning, comparative biology and taxonomic classification.</title>
        <authorList>
            <person name="Goeker M."/>
        </authorList>
    </citation>
    <scope>NUCLEOTIDE SEQUENCE [LARGE SCALE GENOMIC DNA]</scope>
    <source>
        <strain evidence="7 9">DSM 20580</strain>
    </source>
</reference>
<evidence type="ECO:0000259" key="5">
    <source>
        <dbReference type="Pfam" id="PF01494"/>
    </source>
</evidence>